<dbReference type="InterPro" id="IPR015590">
    <property type="entry name" value="Aldehyde_DH_dom"/>
</dbReference>
<proteinExistence type="predicted"/>
<dbReference type="PANTHER" id="PTHR43111">
    <property type="entry name" value="ALDEHYDE DEHYDROGENASE B-RELATED"/>
    <property type="match status" value="1"/>
</dbReference>
<dbReference type="Proteomes" id="UP001295740">
    <property type="component" value="Unassembled WGS sequence"/>
</dbReference>
<keyword evidence="1" id="KW-0812">Transmembrane</keyword>
<dbReference type="Pfam" id="PF00171">
    <property type="entry name" value="Aldedh"/>
    <property type="match status" value="1"/>
</dbReference>
<comment type="caution">
    <text evidence="3">The sequence shown here is derived from an EMBL/GenBank/DDBJ whole genome shotgun (WGS) entry which is preliminary data.</text>
</comment>
<dbReference type="EMBL" id="CAUWAG010000010">
    <property type="protein sequence ID" value="CAJ2507695.1"/>
    <property type="molecule type" value="Genomic_DNA"/>
</dbReference>
<dbReference type="AlphaFoldDB" id="A0AAI8YK41"/>
<dbReference type="InterPro" id="IPR016161">
    <property type="entry name" value="Ald_DH/histidinol_DH"/>
</dbReference>
<organism evidence="3 4">
    <name type="scientific">Anthostomella pinea</name>
    <dbReference type="NCBI Taxonomy" id="933095"/>
    <lineage>
        <taxon>Eukaryota</taxon>
        <taxon>Fungi</taxon>
        <taxon>Dikarya</taxon>
        <taxon>Ascomycota</taxon>
        <taxon>Pezizomycotina</taxon>
        <taxon>Sordariomycetes</taxon>
        <taxon>Xylariomycetidae</taxon>
        <taxon>Xylariales</taxon>
        <taxon>Xylariaceae</taxon>
        <taxon>Anthostomella</taxon>
    </lineage>
</organism>
<evidence type="ECO:0000259" key="2">
    <source>
        <dbReference type="Pfam" id="PF00171"/>
    </source>
</evidence>
<sequence>MSSQELAIDRLQMAVVDGRTENVRYRQDQLQSLHEALRTDASTICSALTQDTKGSAAEVESEYYLAMDAVRHFYESLDFDQALKDEYSVTQARDYASRRLGVGMVVIRPTSHTRLYSIVSPLAAAICAGNCVVLELQDTLLQVDSVLGEVLPSALDVNTFCLSKTITDASILDSAVLVDQTSSAASKSLTTQLLSSSAARTVAIVDRTADIQAAAKAITTARFTFGGTSPYAPDLVLVNEYVKIAFFEACSKYATLAFAKDSNVKKVSGNQSEESRKAVKEAEDRRQATSFGSNDFKLIDIIDKNTPLMNIKISGRYLPITTCSGLVDAIFTQQFESPPLLAGYFFGDAGSVKYMSQHLPCHISCLNQIPAHLLVGPAAPLAHDADFRYRYSTAMFSVARPQYVEKSMGAFAKAEQLLEGVKGISTSSVRALAVKPLRPTGQPSNWGIGFFEQGILIGASLILTVVAPVIGYTTWVTGRKGFQLAMKLKK</sequence>
<evidence type="ECO:0000256" key="1">
    <source>
        <dbReference type="SAM" id="Phobius"/>
    </source>
</evidence>
<keyword evidence="1" id="KW-1133">Transmembrane helix</keyword>
<dbReference type="Gene3D" id="3.40.309.10">
    <property type="entry name" value="Aldehyde Dehydrogenase, Chain A, domain 2"/>
    <property type="match status" value="1"/>
</dbReference>
<dbReference type="InterPro" id="IPR016162">
    <property type="entry name" value="Ald_DH_N"/>
</dbReference>
<accession>A0AAI8YK41</accession>
<feature type="domain" description="Aldehyde dehydrogenase" evidence="2">
    <location>
        <begin position="22"/>
        <end position="256"/>
    </location>
</feature>
<dbReference type="SUPFAM" id="SSF53720">
    <property type="entry name" value="ALDH-like"/>
    <property type="match status" value="1"/>
</dbReference>
<name>A0AAI8YK41_9PEZI</name>
<protein>
    <submittedName>
        <fullName evidence="3">Uu.00g088810.m01.CDS01</fullName>
    </submittedName>
</protein>
<keyword evidence="4" id="KW-1185">Reference proteome</keyword>
<gene>
    <name evidence="3" type="ORF">KHLLAP_LOCUS8163</name>
</gene>
<dbReference type="PANTHER" id="PTHR43111:SF1">
    <property type="entry name" value="ALDEHYDE DEHYDROGENASE B-RELATED"/>
    <property type="match status" value="1"/>
</dbReference>
<feature type="transmembrane region" description="Helical" evidence="1">
    <location>
        <begin position="455"/>
        <end position="477"/>
    </location>
</feature>
<evidence type="ECO:0000313" key="4">
    <source>
        <dbReference type="Proteomes" id="UP001295740"/>
    </source>
</evidence>
<dbReference type="Gene3D" id="3.40.605.10">
    <property type="entry name" value="Aldehyde Dehydrogenase, Chain A, domain 1"/>
    <property type="match status" value="1"/>
</dbReference>
<reference evidence="3" key="1">
    <citation type="submission" date="2023-10" db="EMBL/GenBank/DDBJ databases">
        <authorList>
            <person name="Hackl T."/>
        </authorList>
    </citation>
    <scope>NUCLEOTIDE SEQUENCE</scope>
</reference>
<dbReference type="InterPro" id="IPR016163">
    <property type="entry name" value="Ald_DH_C"/>
</dbReference>
<dbReference type="GO" id="GO:0016620">
    <property type="term" value="F:oxidoreductase activity, acting on the aldehyde or oxo group of donors, NAD or NADP as acceptor"/>
    <property type="evidence" value="ECO:0007669"/>
    <property type="project" value="InterPro"/>
</dbReference>
<evidence type="ECO:0000313" key="3">
    <source>
        <dbReference type="EMBL" id="CAJ2507695.1"/>
    </source>
</evidence>
<keyword evidence="1" id="KW-0472">Membrane</keyword>